<proteinExistence type="predicted"/>
<keyword evidence="3" id="KW-1185">Reference proteome</keyword>
<evidence type="ECO:0008006" key="4">
    <source>
        <dbReference type="Google" id="ProtNLM"/>
    </source>
</evidence>
<gene>
    <name evidence="2" type="ORF">K444DRAFT_408339</name>
</gene>
<organism evidence="2 3">
    <name type="scientific">Hyaloscypha bicolor E</name>
    <dbReference type="NCBI Taxonomy" id="1095630"/>
    <lineage>
        <taxon>Eukaryota</taxon>
        <taxon>Fungi</taxon>
        <taxon>Dikarya</taxon>
        <taxon>Ascomycota</taxon>
        <taxon>Pezizomycotina</taxon>
        <taxon>Leotiomycetes</taxon>
        <taxon>Helotiales</taxon>
        <taxon>Hyaloscyphaceae</taxon>
        <taxon>Hyaloscypha</taxon>
        <taxon>Hyaloscypha bicolor</taxon>
    </lineage>
</organism>
<evidence type="ECO:0000313" key="2">
    <source>
        <dbReference type="EMBL" id="PMD59711.1"/>
    </source>
</evidence>
<evidence type="ECO:0000313" key="3">
    <source>
        <dbReference type="Proteomes" id="UP000235371"/>
    </source>
</evidence>
<accession>A0A2J6T9M8</accession>
<dbReference type="InParanoid" id="A0A2J6T9M8"/>
<feature type="chain" id="PRO_5014337208" description="Secreted protein" evidence="1">
    <location>
        <begin position="22"/>
        <end position="83"/>
    </location>
</feature>
<dbReference type="Proteomes" id="UP000235371">
    <property type="component" value="Unassembled WGS sequence"/>
</dbReference>
<feature type="signal peptide" evidence="1">
    <location>
        <begin position="1"/>
        <end position="21"/>
    </location>
</feature>
<protein>
    <recommendedName>
        <fullName evidence="4">Secreted protein</fullName>
    </recommendedName>
</protein>
<sequence>MHHVVPTFGLVHCLLSSLSCTEDTQCDVDIIPSIGMLGQQEHSGAVIADLDGDFLLWNYPKALLSRGSVALWLKGERITVKHT</sequence>
<dbReference type="RefSeq" id="XP_024736615.1">
    <property type="nucleotide sequence ID" value="XM_024872588.1"/>
</dbReference>
<name>A0A2J6T9M8_9HELO</name>
<dbReference type="EMBL" id="KZ613813">
    <property type="protein sequence ID" value="PMD59711.1"/>
    <property type="molecule type" value="Genomic_DNA"/>
</dbReference>
<evidence type="ECO:0000256" key="1">
    <source>
        <dbReference type="SAM" id="SignalP"/>
    </source>
</evidence>
<dbReference type="GeneID" id="36580668"/>
<keyword evidence="1" id="KW-0732">Signal</keyword>
<reference evidence="2 3" key="1">
    <citation type="submission" date="2016-04" db="EMBL/GenBank/DDBJ databases">
        <title>A degradative enzymes factory behind the ericoid mycorrhizal symbiosis.</title>
        <authorList>
            <consortium name="DOE Joint Genome Institute"/>
            <person name="Martino E."/>
            <person name="Morin E."/>
            <person name="Grelet G."/>
            <person name="Kuo A."/>
            <person name="Kohler A."/>
            <person name="Daghino S."/>
            <person name="Barry K."/>
            <person name="Choi C."/>
            <person name="Cichocki N."/>
            <person name="Clum A."/>
            <person name="Copeland A."/>
            <person name="Hainaut M."/>
            <person name="Haridas S."/>
            <person name="Labutti K."/>
            <person name="Lindquist E."/>
            <person name="Lipzen A."/>
            <person name="Khouja H.-R."/>
            <person name="Murat C."/>
            <person name="Ohm R."/>
            <person name="Olson A."/>
            <person name="Spatafora J."/>
            <person name="Veneault-Fourrey C."/>
            <person name="Henrissat B."/>
            <person name="Grigoriev I."/>
            <person name="Martin F."/>
            <person name="Perotto S."/>
        </authorList>
    </citation>
    <scope>NUCLEOTIDE SEQUENCE [LARGE SCALE GENOMIC DNA]</scope>
    <source>
        <strain evidence="2 3">E</strain>
    </source>
</reference>
<dbReference type="AlphaFoldDB" id="A0A2J6T9M8"/>